<reference evidence="2 3" key="1">
    <citation type="submission" date="2023-02" db="EMBL/GenBank/DDBJ databases">
        <title>LHISI_Scaffold_Assembly.</title>
        <authorList>
            <person name="Stuart O.P."/>
            <person name="Cleave R."/>
            <person name="Magrath M.J.L."/>
            <person name="Mikheyev A.S."/>
        </authorList>
    </citation>
    <scope>NUCLEOTIDE SEQUENCE [LARGE SCALE GENOMIC DNA]</scope>
    <source>
        <strain evidence="2">Daus_M_001</strain>
        <tissue evidence="2">Leg muscle</tissue>
    </source>
</reference>
<accession>A0ABQ9H025</accession>
<dbReference type="Proteomes" id="UP001159363">
    <property type="component" value="Chromosome 7"/>
</dbReference>
<feature type="region of interest" description="Disordered" evidence="1">
    <location>
        <begin position="223"/>
        <end position="246"/>
    </location>
</feature>
<feature type="compositionally biased region" description="Basic and acidic residues" evidence="1">
    <location>
        <begin position="301"/>
        <end position="321"/>
    </location>
</feature>
<dbReference type="EMBL" id="JARBHB010000008">
    <property type="protein sequence ID" value="KAJ8877616.1"/>
    <property type="molecule type" value="Genomic_DNA"/>
</dbReference>
<protein>
    <submittedName>
        <fullName evidence="2">Uncharacterized protein</fullName>
    </submittedName>
</protein>
<keyword evidence="3" id="KW-1185">Reference proteome</keyword>
<evidence type="ECO:0000313" key="3">
    <source>
        <dbReference type="Proteomes" id="UP001159363"/>
    </source>
</evidence>
<organism evidence="2 3">
    <name type="scientific">Dryococelus australis</name>
    <dbReference type="NCBI Taxonomy" id="614101"/>
    <lineage>
        <taxon>Eukaryota</taxon>
        <taxon>Metazoa</taxon>
        <taxon>Ecdysozoa</taxon>
        <taxon>Arthropoda</taxon>
        <taxon>Hexapoda</taxon>
        <taxon>Insecta</taxon>
        <taxon>Pterygota</taxon>
        <taxon>Neoptera</taxon>
        <taxon>Polyneoptera</taxon>
        <taxon>Phasmatodea</taxon>
        <taxon>Verophasmatodea</taxon>
        <taxon>Anareolatae</taxon>
        <taxon>Phasmatidae</taxon>
        <taxon>Eurycanthinae</taxon>
        <taxon>Dryococelus</taxon>
    </lineage>
</organism>
<name>A0ABQ9H025_9NEOP</name>
<feature type="region of interest" description="Disordered" evidence="1">
    <location>
        <begin position="289"/>
        <end position="321"/>
    </location>
</feature>
<gene>
    <name evidence="2" type="ORF">PR048_022071</name>
</gene>
<evidence type="ECO:0000313" key="2">
    <source>
        <dbReference type="EMBL" id="KAJ8877616.1"/>
    </source>
</evidence>
<sequence>MCYDYKRKPQLDCRESFCGRQVAECCIETKTSVAKDIGEEDGRRWEITRRRWTRFGAAMPYPDFVIIGFSGFPPAMIANLKMYSRQRLAFVELACAVSRKRALSWADLRFLWTLPFYPVLAFSHCYFSTSLPSRGLSAHMPLLSDHPNLANLNPIQTAPSFPGRWTIQSPFIHLFVARSLFAAFSRCSHISISPHASGSWNGNLHEHHVSTPLNKPLSPRASLLSQDTACHPRRHGLDSQQGSSRNFSRGNCAGRCRWQVGFLEDLPLPPPLHSDATPFSPHFTLIGSQGLGYDDEPQIESSRDAVAAEERKGANGSIERQ</sequence>
<evidence type="ECO:0000256" key="1">
    <source>
        <dbReference type="SAM" id="MobiDB-lite"/>
    </source>
</evidence>
<comment type="caution">
    <text evidence="2">The sequence shown here is derived from an EMBL/GenBank/DDBJ whole genome shotgun (WGS) entry which is preliminary data.</text>
</comment>
<proteinExistence type="predicted"/>